<organism evidence="3 4">
    <name type="scientific">Musa troglodytarum</name>
    <name type="common">fe'i banana</name>
    <dbReference type="NCBI Taxonomy" id="320322"/>
    <lineage>
        <taxon>Eukaryota</taxon>
        <taxon>Viridiplantae</taxon>
        <taxon>Streptophyta</taxon>
        <taxon>Embryophyta</taxon>
        <taxon>Tracheophyta</taxon>
        <taxon>Spermatophyta</taxon>
        <taxon>Magnoliopsida</taxon>
        <taxon>Liliopsida</taxon>
        <taxon>Zingiberales</taxon>
        <taxon>Musaceae</taxon>
        <taxon>Musa</taxon>
    </lineage>
</organism>
<sequence length="201" mass="20839">MPRCRRGAGRHALRPPLLLAVHIQVAAAGRERRPAAVPRVQGRPLPGRSGAALRPRPPRLREEAPPGPRGTASSAAGPPGHDRAERGAVPGDSASPLPATEPLDGGRRAGGDGGGGAPVDGPGSGQPQAEEAGAGAGEVTPSDLAIPPLLCHCVLDLFLSLHTSLCMVLQPVNIMLKVTDVIRHNNLQMFASVWTLNQCYF</sequence>
<keyword evidence="4" id="KW-1185">Reference proteome</keyword>
<protein>
    <submittedName>
        <fullName evidence="3">E3 ubiquitin-protein ligase</fullName>
    </submittedName>
</protein>
<feature type="chain" id="PRO_5039285663" evidence="2">
    <location>
        <begin position="29"/>
        <end position="201"/>
    </location>
</feature>
<proteinExistence type="predicted"/>
<reference evidence="3" key="1">
    <citation type="submission" date="2022-05" db="EMBL/GenBank/DDBJ databases">
        <title>The Musa troglodytarum L. genome provides insights into the mechanism of non-climacteric behaviour and enrichment of carotenoids.</title>
        <authorList>
            <person name="Wang J."/>
        </authorList>
    </citation>
    <scope>NUCLEOTIDE SEQUENCE</scope>
    <source>
        <tissue evidence="3">Leaf</tissue>
    </source>
</reference>
<dbReference type="AlphaFoldDB" id="A0A9E7JJF8"/>
<feature type="signal peptide" evidence="2">
    <location>
        <begin position="1"/>
        <end position="28"/>
    </location>
</feature>
<feature type="region of interest" description="Disordered" evidence="1">
    <location>
        <begin position="28"/>
        <end position="139"/>
    </location>
</feature>
<dbReference type="EMBL" id="CP097503">
    <property type="protein sequence ID" value="URD83385.1"/>
    <property type="molecule type" value="Genomic_DNA"/>
</dbReference>
<gene>
    <name evidence="3" type="ORF">MUK42_07519</name>
</gene>
<keyword evidence="2" id="KW-0732">Signal</keyword>
<dbReference type="Proteomes" id="UP001055439">
    <property type="component" value="Chromosome 10"/>
</dbReference>
<name>A0A9E7JJF8_9LILI</name>
<evidence type="ECO:0000256" key="1">
    <source>
        <dbReference type="SAM" id="MobiDB-lite"/>
    </source>
</evidence>
<evidence type="ECO:0000256" key="2">
    <source>
        <dbReference type="SAM" id="SignalP"/>
    </source>
</evidence>
<dbReference type="OrthoDB" id="6270329at2759"/>
<evidence type="ECO:0000313" key="4">
    <source>
        <dbReference type="Proteomes" id="UP001055439"/>
    </source>
</evidence>
<evidence type="ECO:0000313" key="3">
    <source>
        <dbReference type="EMBL" id="URD83385.1"/>
    </source>
</evidence>
<feature type="compositionally biased region" description="Gly residues" evidence="1">
    <location>
        <begin position="111"/>
        <end position="124"/>
    </location>
</feature>
<accession>A0A9E7JJF8</accession>